<dbReference type="HOGENOM" id="CLU_003649_0_0_1"/>
<evidence type="ECO:0008006" key="6">
    <source>
        <dbReference type="Google" id="ProtNLM"/>
    </source>
</evidence>
<dbReference type="InterPro" id="IPR021773">
    <property type="entry name" value="TPC11"/>
</dbReference>
<dbReference type="PANTHER" id="PTHR14374:SF0">
    <property type="entry name" value="TRAFFICKING PROTEIN PARTICLE COMPLEX SUBUNIT 11"/>
    <property type="match status" value="1"/>
</dbReference>
<dbReference type="AlphaFoldDB" id="T1G9R1"/>
<protein>
    <recommendedName>
        <fullName evidence="6">Trafficking protein particle complex subunit 11</fullName>
    </recommendedName>
</protein>
<feature type="domain" description="Trafficking protein particle complex subunit 11" evidence="2">
    <location>
        <begin position="263"/>
        <end position="517"/>
    </location>
</feature>
<dbReference type="EMBL" id="KB096365">
    <property type="protein sequence ID" value="ESO05264.1"/>
    <property type="molecule type" value="Genomic_DNA"/>
</dbReference>
<dbReference type="STRING" id="6412.T1G9R1"/>
<dbReference type="Pfam" id="PF07919">
    <property type="entry name" value="Gryzun"/>
    <property type="match status" value="1"/>
</dbReference>
<dbReference type="Pfam" id="PF11817">
    <property type="entry name" value="Foie-gras_1"/>
    <property type="match status" value="1"/>
</dbReference>
<dbReference type="EMBL" id="AMQM01003907">
    <property type="status" value="NOT_ANNOTATED_CDS"/>
    <property type="molecule type" value="Genomic_DNA"/>
</dbReference>
<evidence type="ECO:0000259" key="2">
    <source>
        <dbReference type="Pfam" id="PF11817"/>
    </source>
</evidence>
<accession>T1G9R1</accession>
<name>T1G9R1_HELRO</name>
<evidence type="ECO:0000313" key="4">
    <source>
        <dbReference type="EnsemblMetazoa" id="HelroP99127"/>
    </source>
</evidence>
<organism evidence="4 5">
    <name type="scientific">Helobdella robusta</name>
    <name type="common">Californian leech</name>
    <dbReference type="NCBI Taxonomy" id="6412"/>
    <lineage>
        <taxon>Eukaryota</taxon>
        <taxon>Metazoa</taxon>
        <taxon>Spiralia</taxon>
        <taxon>Lophotrochozoa</taxon>
        <taxon>Annelida</taxon>
        <taxon>Clitellata</taxon>
        <taxon>Hirudinea</taxon>
        <taxon>Rhynchobdellida</taxon>
        <taxon>Glossiphoniidae</taxon>
        <taxon>Helobdella</taxon>
    </lineage>
</organism>
<dbReference type="EMBL" id="AMQM01003906">
    <property type="status" value="NOT_ANNOTATED_CDS"/>
    <property type="molecule type" value="Genomic_DNA"/>
</dbReference>
<dbReference type="GeneID" id="20217807"/>
<dbReference type="FunCoup" id="T1G9R1">
    <property type="interactions" value="1689"/>
</dbReference>
<reference evidence="3 5" key="2">
    <citation type="journal article" date="2013" name="Nature">
        <title>Insights into bilaterian evolution from three spiralian genomes.</title>
        <authorList>
            <person name="Simakov O."/>
            <person name="Marletaz F."/>
            <person name="Cho S.J."/>
            <person name="Edsinger-Gonzales E."/>
            <person name="Havlak P."/>
            <person name="Hellsten U."/>
            <person name="Kuo D.H."/>
            <person name="Larsson T."/>
            <person name="Lv J."/>
            <person name="Arendt D."/>
            <person name="Savage R."/>
            <person name="Osoegawa K."/>
            <person name="de Jong P."/>
            <person name="Grimwood J."/>
            <person name="Chapman J.A."/>
            <person name="Shapiro H."/>
            <person name="Aerts A."/>
            <person name="Otillar R.P."/>
            <person name="Terry A.Y."/>
            <person name="Boore J.L."/>
            <person name="Grigoriev I.V."/>
            <person name="Lindberg D.R."/>
            <person name="Seaver E.C."/>
            <person name="Weisblat D.A."/>
            <person name="Putnam N.H."/>
            <person name="Rokhsar D.S."/>
        </authorList>
    </citation>
    <scope>NUCLEOTIDE SEQUENCE</scope>
</reference>
<dbReference type="eggNOG" id="KOG4386">
    <property type="taxonomic scope" value="Eukaryota"/>
</dbReference>
<dbReference type="EnsemblMetazoa" id="HelroT99127">
    <property type="protein sequence ID" value="HelroP99127"/>
    <property type="gene ID" value="HelroG99127"/>
</dbReference>
<dbReference type="InterPro" id="IPR012880">
    <property type="entry name" value="Gryzun"/>
</dbReference>
<proteinExistence type="predicted"/>
<reference evidence="5" key="1">
    <citation type="submission" date="2012-12" db="EMBL/GenBank/DDBJ databases">
        <authorList>
            <person name="Hellsten U."/>
            <person name="Grimwood J."/>
            <person name="Chapman J.A."/>
            <person name="Shapiro H."/>
            <person name="Aerts A."/>
            <person name="Otillar R.P."/>
            <person name="Terry A.Y."/>
            <person name="Boore J.L."/>
            <person name="Simakov O."/>
            <person name="Marletaz F."/>
            <person name="Cho S.-J."/>
            <person name="Edsinger-Gonzales E."/>
            <person name="Havlak P."/>
            <person name="Kuo D.-H."/>
            <person name="Larsson T."/>
            <person name="Lv J."/>
            <person name="Arendt D."/>
            <person name="Savage R."/>
            <person name="Osoegawa K."/>
            <person name="de Jong P."/>
            <person name="Lindberg D.R."/>
            <person name="Seaver E.C."/>
            <person name="Weisblat D.A."/>
            <person name="Putnam N.H."/>
            <person name="Grigoriev I.V."/>
            <person name="Rokhsar D.S."/>
        </authorList>
    </citation>
    <scope>NUCLEOTIDE SEQUENCE</scope>
</reference>
<dbReference type="Proteomes" id="UP000015101">
    <property type="component" value="Unassembled WGS sequence"/>
</dbReference>
<sequence>MSWASEFPNELFRRPTGLILFTGLDVPSNPLHNSVWESFTKNHNKVDKFFLHYKLHDINQELPKSRQKRPTYDWYIPKGILKCTWMKKHLEIIPSLVVLFIDYDWDDVQWKDKQAECLEKFKFIKNYLAGRATKIGIVLIQKNAPLPPGEDLVASERASSLCSSCDLSNKFLYVISVAENITGYTLRLEQAFADHSKTYYHTEARRAKAHKDLLNKTTHALLFVRHQFKIAFFNEQKQDLHAALKYYKQAYAYILELRFLDFNILEIKTIAGFLTYKICKLCFMHNTPLDAISQFRKHIDFFKNKPGIPELSFEHSAWMSKQFLVFADLFDEAIKQGLTAILTQHPGIYYQQAAHHSCNRRSLSMTICQGVPARSCSDLIEALNNLDYYGQRPWRQGHQSIEPPDLREEREGILSLQILEKQVDYCKIIIPILGYAITHAKKFKSPRMKRHLTVQLLREYYNANEFAKALPLLSRVTWEYRNERWWIILTSILQMALKCAYLSCSPREYVTICLELVGVYGMVSKDEKLRLQRNIQQIINGETPSAEENVKESFLHSAVSAWDAYAQSTDKKDYSIEMSCVHSFVEVRIQFAKEIFSVDTYIELQVFLRSHAPEPIYFKKLSITFNNSSYNECCFWQYNDSNSNFTSNRLMTVMSDGDDDNEDDYKIEEGVGKMLKLSYGKVKVVTFKFISLPSDVGGQIEVLSMVMEMGQNIKTEKTNLPKFNLLWNGTSLDSAPPMVCLQKNFFPEPSAIPKKDEDRWQAIRMEPFAKVTSRKPNIKLNVLHNAPGFVEEMLEFTVVVTSCEDNEIRNVRLGLPGSLIKSDHTDEKIRIIKKCIQFHPIIIDMCHKVPQRGTTTAKFYATSRSPGKLILMLSITYDIGIQFSKGETTCRCAENQLVHVDFVDPVDIDVVLLTPKLERILPLAPVDGSFIIMTALRNNFKCPIQILNSKLLLSDKAVLEDDPLKESYLQAEVIIQGEEASENFCVSADVITNQVVPLGQYQVFMTRQELQKYKPETDPQNFMKVFSKTITLPSVVVTTIPLEFKLDVASHGVVHNNLVTTYIIKNVSSVVQELQVSMEACDGFMFSGHKQVNLRVLPNSETRLRYNLVPVVPGNVMLPKLKIINIRFPDCNLDHYLQKSLPTHVFIRPKVRTSGIVQPGN</sequence>
<gene>
    <name evidence="4" type="primary">20217807</name>
    <name evidence="3" type="ORF">HELRODRAFT_99127</name>
</gene>
<feature type="domain" description="Gryzun putative trafficking through Golgi" evidence="1">
    <location>
        <begin position="1060"/>
        <end position="1125"/>
    </location>
</feature>
<evidence type="ECO:0000259" key="1">
    <source>
        <dbReference type="Pfam" id="PF07919"/>
    </source>
</evidence>
<dbReference type="PANTHER" id="PTHR14374">
    <property type="entry name" value="FOIE GRAS"/>
    <property type="match status" value="1"/>
</dbReference>
<keyword evidence="5" id="KW-1185">Reference proteome</keyword>
<dbReference type="OrthoDB" id="6278596at2759"/>
<dbReference type="RefSeq" id="XP_009016579.1">
    <property type="nucleotide sequence ID" value="XM_009018331.1"/>
</dbReference>
<evidence type="ECO:0000313" key="3">
    <source>
        <dbReference type="EMBL" id="ESO05264.1"/>
    </source>
</evidence>
<dbReference type="KEGG" id="hro:HELRODRAFT_99127"/>
<reference evidence="4" key="3">
    <citation type="submission" date="2015-06" db="UniProtKB">
        <authorList>
            <consortium name="EnsemblMetazoa"/>
        </authorList>
    </citation>
    <scope>IDENTIFICATION</scope>
</reference>
<evidence type="ECO:0000313" key="5">
    <source>
        <dbReference type="Proteomes" id="UP000015101"/>
    </source>
</evidence>
<dbReference type="InParanoid" id="T1G9R1"/>
<dbReference type="CTD" id="20217807"/>